<dbReference type="Proteomes" id="UP001177670">
    <property type="component" value="Unassembled WGS sequence"/>
</dbReference>
<comment type="caution">
    <text evidence="1">The sequence shown here is derived from an EMBL/GenBank/DDBJ whole genome shotgun (WGS) entry which is preliminary data.</text>
</comment>
<sequence length="104" mass="11615">KNITYCVNKLSKPSRIDSSQYVRIHTRVGRDYKLLHRHGLDTGAQQTRLTPSYDSSLDFSSFLVLAFTGSTWKKADECSVGSPGMLNRAVNSLAFHSLPKQSPK</sequence>
<dbReference type="AlphaFoldDB" id="A0AA40KIC7"/>
<name>A0AA40KIC7_9HYME</name>
<keyword evidence="2" id="KW-1185">Reference proteome</keyword>
<proteinExistence type="predicted"/>
<feature type="non-terminal residue" evidence="1">
    <location>
        <position position="1"/>
    </location>
</feature>
<reference evidence="1" key="1">
    <citation type="submission" date="2021-10" db="EMBL/GenBank/DDBJ databases">
        <title>Melipona bicolor Genome sequencing and assembly.</title>
        <authorList>
            <person name="Araujo N.S."/>
            <person name="Arias M.C."/>
        </authorList>
    </citation>
    <scope>NUCLEOTIDE SEQUENCE</scope>
    <source>
        <strain evidence="1">USP_2M_L1-L4_2017</strain>
        <tissue evidence="1">Whole body</tissue>
    </source>
</reference>
<dbReference type="EMBL" id="JAHYIQ010000027">
    <property type="protein sequence ID" value="KAK1121253.1"/>
    <property type="molecule type" value="Genomic_DNA"/>
</dbReference>
<evidence type="ECO:0000313" key="2">
    <source>
        <dbReference type="Proteomes" id="UP001177670"/>
    </source>
</evidence>
<organism evidence="1 2">
    <name type="scientific">Melipona bicolor</name>
    <dbReference type="NCBI Taxonomy" id="60889"/>
    <lineage>
        <taxon>Eukaryota</taxon>
        <taxon>Metazoa</taxon>
        <taxon>Ecdysozoa</taxon>
        <taxon>Arthropoda</taxon>
        <taxon>Hexapoda</taxon>
        <taxon>Insecta</taxon>
        <taxon>Pterygota</taxon>
        <taxon>Neoptera</taxon>
        <taxon>Endopterygota</taxon>
        <taxon>Hymenoptera</taxon>
        <taxon>Apocrita</taxon>
        <taxon>Aculeata</taxon>
        <taxon>Apoidea</taxon>
        <taxon>Anthophila</taxon>
        <taxon>Apidae</taxon>
        <taxon>Melipona</taxon>
    </lineage>
</organism>
<accession>A0AA40KIC7</accession>
<protein>
    <submittedName>
        <fullName evidence="1">Uncharacterized protein</fullName>
    </submittedName>
</protein>
<gene>
    <name evidence="1" type="ORF">K0M31_010560</name>
</gene>
<evidence type="ECO:0000313" key="1">
    <source>
        <dbReference type="EMBL" id="KAK1121253.1"/>
    </source>
</evidence>